<gene>
    <name evidence="6" type="ORF">METZ01_LOCUS263663</name>
</gene>
<keyword evidence="4" id="KW-0690">Ribosome biogenesis</keyword>
<name>A0A382JGI2_9ZZZZ</name>
<organism evidence="6">
    <name type="scientific">marine metagenome</name>
    <dbReference type="NCBI Taxonomy" id="408172"/>
    <lineage>
        <taxon>unclassified sequences</taxon>
        <taxon>metagenomes</taxon>
        <taxon>ecological metagenomes</taxon>
    </lineage>
</organism>
<dbReference type="PANTHER" id="PTHR38099">
    <property type="entry name" value="LARGE RIBOSOMAL RNA SUBUNIT ACCUMULATION PROTEIN YCED"/>
    <property type="match status" value="1"/>
</dbReference>
<dbReference type="GO" id="GO:0042254">
    <property type="term" value="P:ribosome biogenesis"/>
    <property type="evidence" value="ECO:0007669"/>
    <property type="project" value="UniProtKB-KW"/>
</dbReference>
<dbReference type="Pfam" id="PF02620">
    <property type="entry name" value="YceD"/>
    <property type="match status" value="1"/>
</dbReference>
<dbReference type="EMBL" id="UINC01074008">
    <property type="protein sequence ID" value="SVC10809.1"/>
    <property type="molecule type" value="Genomic_DNA"/>
</dbReference>
<evidence type="ECO:0000256" key="5">
    <source>
        <dbReference type="ARBA" id="ARBA00031841"/>
    </source>
</evidence>
<comment type="similarity">
    <text evidence="2">Belongs to the DUF177 domain family.</text>
</comment>
<evidence type="ECO:0000313" key="6">
    <source>
        <dbReference type="EMBL" id="SVC10809.1"/>
    </source>
</evidence>
<accession>A0A382JGI2</accession>
<evidence type="ECO:0000256" key="2">
    <source>
        <dbReference type="ARBA" id="ARBA00010740"/>
    </source>
</evidence>
<reference evidence="6" key="1">
    <citation type="submission" date="2018-05" db="EMBL/GenBank/DDBJ databases">
        <authorList>
            <person name="Lanie J.A."/>
            <person name="Ng W.-L."/>
            <person name="Kazmierczak K.M."/>
            <person name="Andrzejewski T.M."/>
            <person name="Davidsen T.M."/>
            <person name="Wayne K.J."/>
            <person name="Tettelin H."/>
            <person name="Glass J.I."/>
            <person name="Rusch D."/>
            <person name="Podicherti R."/>
            <person name="Tsui H.-C.T."/>
            <person name="Winkler M.E."/>
        </authorList>
    </citation>
    <scope>NUCLEOTIDE SEQUENCE</scope>
</reference>
<dbReference type="InterPro" id="IPR003772">
    <property type="entry name" value="YceD"/>
</dbReference>
<dbReference type="InterPro" id="IPR039255">
    <property type="entry name" value="YceD_bac"/>
</dbReference>
<proteinExistence type="inferred from homology"/>
<evidence type="ECO:0000256" key="3">
    <source>
        <dbReference type="ARBA" id="ARBA00015716"/>
    </source>
</evidence>
<dbReference type="PANTHER" id="PTHR38099:SF1">
    <property type="entry name" value="LARGE RIBOSOMAL RNA SUBUNIT ACCUMULATION PROTEIN YCED"/>
    <property type="match status" value="1"/>
</dbReference>
<feature type="non-terminal residue" evidence="6">
    <location>
        <position position="1"/>
    </location>
</feature>
<dbReference type="GO" id="GO:0005829">
    <property type="term" value="C:cytosol"/>
    <property type="evidence" value="ECO:0007669"/>
    <property type="project" value="TreeGrafter"/>
</dbReference>
<protein>
    <recommendedName>
        <fullName evidence="3">Large ribosomal RNA subunit accumulation protein YceD</fullName>
    </recommendedName>
    <alternativeName>
        <fullName evidence="5">23S rRNA accumulation protein YceD</fullName>
    </alternativeName>
</protein>
<sequence length="96" mass="10822">RCLKSVIIEIQKGSVLGVYNDSDEFKKLEDNYEPCQLDEEFILVEKLVEDELLLAIPLIPLHSDKKCIGEDALKALNVNNKMNSFSALAKLKDSKV</sequence>
<evidence type="ECO:0000256" key="1">
    <source>
        <dbReference type="ARBA" id="ARBA00002868"/>
    </source>
</evidence>
<evidence type="ECO:0000256" key="4">
    <source>
        <dbReference type="ARBA" id="ARBA00022517"/>
    </source>
</evidence>
<comment type="function">
    <text evidence="1">Plays a role in synthesis, processing and/or stability of 23S rRNA.</text>
</comment>
<dbReference type="AlphaFoldDB" id="A0A382JGI2"/>